<organism evidence="1 2">
    <name type="scientific">Pluteus cervinus</name>
    <dbReference type="NCBI Taxonomy" id="181527"/>
    <lineage>
        <taxon>Eukaryota</taxon>
        <taxon>Fungi</taxon>
        <taxon>Dikarya</taxon>
        <taxon>Basidiomycota</taxon>
        <taxon>Agaricomycotina</taxon>
        <taxon>Agaricomycetes</taxon>
        <taxon>Agaricomycetidae</taxon>
        <taxon>Agaricales</taxon>
        <taxon>Pluteineae</taxon>
        <taxon>Pluteaceae</taxon>
        <taxon>Pluteus</taxon>
    </lineage>
</organism>
<dbReference type="Proteomes" id="UP000308600">
    <property type="component" value="Unassembled WGS sequence"/>
</dbReference>
<dbReference type="EMBL" id="ML208287">
    <property type="protein sequence ID" value="TFK72263.1"/>
    <property type="molecule type" value="Genomic_DNA"/>
</dbReference>
<gene>
    <name evidence="1" type="ORF">BDN72DRAFT_836440</name>
</gene>
<reference evidence="1 2" key="1">
    <citation type="journal article" date="2019" name="Nat. Ecol. Evol.">
        <title>Megaphylogeny resolves global patterns of mushroom evolution.</title>
        <authorList>
            <person name="Varga T."/>
            <person name="Krizsan K."/>
            <person name="Foldi C."/>
            <person name="Dima B."/>
            <person name="Sanchez-Garcia M."/>
            <person name="Sanchez-Ramirez S."/>
            <person name="Szollosi G.J."/>
            <person name="Szarkandi J.G."/>
            <person name="Papp V."/>
            <person name="Albert L."/>
            <person name="Andreopoulos W."/>
            <person name="Angelini C."/>
            <person name="Antonin V."/>
            <person name="Barry K.W."/>
            <person name="Bougher N.L."/>
            <person name="Buchanan P."/>
            <person name="Buyck B."/>
            <person name="Bense V."/>
            <person name="Catcheside P."/>
            <person name="Chovatia M."/>
            <person name="Cooper J."/>
            <person name="Damon W."/>
            <person name="Desjardin D."/>
            <person name="Finy P."/>
            <person name="Geml J."/>
            <person name="Haridas S."/>
            <person name="Hughes K."/>
            <person name="Justo A."/>
            <person name="Karasinski D."/>
            <person name="Kautmanova I."/>
            <person name="Kiss B."/>
            <person name="Kocsube S."/>
            <person name="Kotiranta H."/>
            <person name="LaButti K.M."/>
            <person name="Lechner B.E."/>
            <person name="Liimatainen K."/>
            <person name="Lipzen A."/>
            <person name="Lukacs Z."/>
            <person name="Mihaltcheva S."/>
            <person name="Morgado L.N."/>
            <person name="Niskanen T."/>
            <person name="Noordeloos M.E."/>
            <person name="Ohm R.A."/>
            <person name="Ortiz-Santana B."/>
            <person name="Ovrebo C."/>
            <person name="Racz N."/>
            <person name="Riley R."/>
            <person name="Savchenko A."/>
            <person name="Shiryaev A."/>
            <person name="Soop K."/>
            <person name="Spirin V."/>
            <person name="Szebenyi C."/>
            <person name="Tomsovsky M."/>
            <person name="Tulloss R.E."/>
            <person name="Uehling J."/>
            <person name="Grigoriev I.V."/>
            <person name="Vagvolgyi C."/>
            <person name="Papp T."/>
            <person name="Martin F.M."/>
            <person name="Miettinen O."/>
            <person name="Hibbett D.S."/>
            <person name="Nagy L.G."/>
        </authorList>
    </citation>
    <scope>NUCLEOTIDE SEQUENCE [LARGE SCALE GENOMIC DNA]</scope>
    <source>
        <strain evidence="1 2">NL-1719</strain>
    </source>
</reference>
<keyword evidence="2" id="KW-1185">Reference proteome</keyword>
<evidence type="ECO:0000313" key="1">
    <source>
        <dbReference type="EMBL" id="TFK72263.1"/>
    </source>
</evidence>
<accession>A0ACD3B1W7</accession>
<proteinExistence type="predicted"/>
<evidence type="ECO:0000313" key="2">
    <source>
        <dbReference type="Proteomes" id="UP000308600"/>
    </source>
</evidence>
<sequence>MMSSPQPATLLSLPNELLLDIFRRLPDLENELICLGQVCRRLNSLCIPLYLERQGIGLRNLVEDGERLNSHRTLSEDAAFPNMYSLTLARHKDLILSSPHQKHSVFHAFILNLHEIPCRSSSENSNTLPIANLSSQFHHSGNASASTSTIHRVHFCFDPSNLQYLLRTFSRVEYFLRHRHIRTNMVSLYNLQPSGALVKGDIVTLYNVPGCGLVIDRADMSQWLRGVTGLLDAIVESGCRTFWIDSGGARTTVYYDLWTPPIHDKYINLISTRMRAALPKFGFRLPFRQREGQRDPPATAPTTLTTAGPARPIEEGGRKFSPLRSPSGSWTYKPSKNKRDQPIIAEMSKSAQQACRLTHLIISTPILIVPPMSNWLFALLRSPTCPLTKLAFTRITESSTWRWESFFESLEACLLLREKAFKSANGQILAGSSVLKELWIVRCHGIRRGPILKLLSSMNGMETIKLEVLRLETLDLRPPEPGPKLEIPNYPSDPRFTHSSILLPAAREIKFVPELPYLTSLTIPSNWAHDFPFQSNPTHLRTLYIQIQGEINSSQFWLEGGGAKLANILPLYPPSKGALLGLHIRLPNPFLPYNPQDGKMSDAETLLRANICPLIRCLFLDETSWRSVWRTDDEALSETWLRMFPNLTHIKVGIPIYQQQDQKQSAEIRLKTLFGGSETLKTVEFEGKVYDRESWKEAVERLDISLPTGPNH</sequence>
<protein>
    <submittedName>
        <fullName evidence="1">Uncharacterized protein</fullName>
    </submittedName>
</protein>
<name>A0ACD3B1W7_9AGAR</name>